<evidence type="ECO:0000256" key="1">
    <source>
        <dbReference type="SAM" id="MobiDB-lite"/>
    </source>
</evidence>
<sequence length="76" mass="8831">MTDYCAGKVGLPGEDRLRDHVVERVEATPYSPRSGAEGRRTQKRNFIPAQHSERLVEMEVKQWRRKSIAEQNGRHK</sequence>
<keyword evidence="3" id="KW-1185">Reference proteome</keyword>
<evidence type="ECO:0000313" key="3">
    <source>
        <dbReference type="Proteomes" id="UP001519460"/>
    </source>
</evidence>
<organism evidence="2 3">
    <name type="scientific">Batillaria attramentaria</name>
    <dbReference type="NCBI Taxonomy" id="370345"/>
    <lineage>
        <taxon>Eukaryota</taxon>
        <taxon>Metazoa</taxon>
        <taxon>Spiralia</taxon>
        <taxon>Lophotrochozoa</taxon>
        <taxon>Mollusca</taxon>
        <taxon>Gastropoda</taxon>
        <taxon>Caenogastropoda</taxon>
        <taxon>Sorbeoconcha</taxon>
        <taxon>Cerithioidea</taxon>
        <taxon>Batillariidae</taxon>
        <taxon>Batillaria</taxon>
    </lineage>
</organism>
<reference evidence="2 3" key="1">
    <citation type="journal article" date="2023" name="Sci. Data">
        <title>Genome assembly of the Korean intertidal mud-creeper Batillaria attramentaria.</title>
        <authorList>
            <person name="Patra A.K."/>
            <person name="Ho P.T."/>
            <person name="Jun S."/>
            <person name="Lee S.J."/>
            <person name="Kim Y."/>
            <person name="Won Y.J."/>
        </authorList>
    </citation>
    <scope>NUCLEOTIDE SEQUENCE [LARGE SCALE GENOMIC DNA]</scope>
    <source>
        <strain evidence="2">Wonlab-2016</strain>
    </source>
</reference>
<gene>
    <name evidence="2" type="ORF">BaRGS_00038354</name>
</gene>
<dbReference type="AlphaFoldDB" id="A0ABD0J6E4"/>
<accession>A0ABD0J6E4</accession>
<comment type="caution">
    <text evidence="2">The sequence shown here is derived from an EMBL/GenBank/DDBJ whole genome shotgun (WGS) entry which is preliminary data.</text>
</comment>
<dbReference type="EMBL" id="JACVVK020000615">
    <property type="protein sequence ID" value="KAK7462601.1"/>
    <property type="molecule type" value="Genomic_DNA"/>
</dbReference>
<dbReference type="Proteomes" id="UP001519460">
    <property type="component" value="Unassembled WGS sequence"/>
</dbReference>
<evidence type="ECO:0000313" key="2">
    <source>
        <dbReference type="EMBL" id="KAK7462601.1"/>
    </source>
</evidence>
<name>A0ABD0J6E4_9CAEN</name>
<feature type="region of interest" description="Disordered" evidence="1">
    <location>
        <begin position="28"/>
        <end position="52"/>
    </location>
</feature>
<proteinExistence type="predicted"/>
<protein>
    <submittedName>
        <fullName evidence="2">Uncharacterized protein</fullName>
    </submittedName>
</protein>